<evidence type="ECO:0000313" key="2">
    <source>
        <dbReference type="Proteomes" id="UP000298030"/>
    </source>
</evidence>
<sequence>MSSDQSGRRPLLSSMERHTGYFCDSWAYIESEGIFDQARHRKSKGGKGLLVKRKPFLSALQGETFSFPFLVGVRDDGGDSPKYTCRLGMKDIHPKAVDQGLGLLKSGQLTTRAGSMTLYEHVPVDAAVVGGSEACRNSSRGAYSDIETLLGPNLGQKLHLGTRIWIPTRYANFHKITGANR</sequence>
<reference evidence="1 2" key="1">
    <citation type="journal article" date="2019" name="Nat. Ecol. Evol.">
        <title>Megaphylogeny resolves global patterns of mushroom evolution.</title>
        <authorList>
            <person name="Varga T."/>
            <person name="Krizsan K."/>
            <person name="Foldi C."/>
            <person name="Dima B."/>
            <person name="Sanchez-Garcia M."/>
            <person name="Sanchez-Ramirez S."/>
            <person name="Szollosi G.J."/>
            <person name="Szarkandi J.G."/>
            <person name="Papp V."/>
            <person name="Albert L."/>
            <person name="Andreopoulos W."/>
            <person name="Angelini C."/>
            <person name="Antonin V."/>
            <person name="Barry K.W."/>
            <person name="Bougher N.L."/>
            <person name="Buchanan P."/>
            <person name="Buyck B."/>
            <person name="Bense V."/>
            <person name="Catcheside P."/>
            <person name="Chovatia M."/>
            <person name="Cooper J."/>
            <person name="Damon W."/>
            <person name="Desjardin D."/>
            <person name="Finy P."/>
            <person name="Geml J."/>
            <person name="Haridas S."/>
            <person name="Hughes K."/>
            <person name="Justo A."/>
            <person name="Karasinski D."/>
            <person name="Kautmanova I."/>
            <person name="Kiss B."/>
            <person name="Kocsube S."/>
            <person name="Kotiranta H."/>
            <person name="LaButti K.M."/>
            <person name="Lechner B.E."/>
            <person name="Liimatainen K."/>
            <person name="Lipzen A."/>
            <person name="Lukacs Z."/>
            <person name="Mihaltcheva S."/>
            <person name="Morgado L.N."/>
            <person name="Niskanen T."/>
            <person name="Noordeloos M.E."/>
            <person name="Ohm R.A."/>
            <person name="Ortiz-Santana B."/>
            <person name="Ovrebo C."/>
            <person name="Racz N."/>
            <person name="Riley R."/>
            <person name="Savchenko A."/>
            <person name="Shiryaev A."/>
            <person name="Soop K."/>
            <person name="Spirin V."/>
            <person name="Szebenyi C."/>
            <person name="Tomsovsky M."/>
            <person name="Tulloss R.E."/>
            <person name="Uehling J."/>
            <person name="Grigoriev I.V."/>
            <person name="Vagvolgyi C."/>
            <person name="Papp T."/>
            <person name="Martin F.M."/>
            <person name="Miettinen O."/>
            <person name="Hibbett D.S."/>
            <person name="Nagy L.G."/>
        </authorList>
    </citation>
    <scope>NUCLEOTIDE SEQUENCE [LARGE SCALE GENOMIC DNA]</scope>
    <source>
        <strain evidence="1 2">FP101781</strain>
    </source>
</reference>
<keyword evidence="2" id="KW-1185">Reference proteome</keyword>
<proteinExistence type="predicted"/>
<evidence type="ECO:0000313" key="1">
    <source>
        <dbReference type="EMBL" id="TEB32296.1"/>
    </source>
</evidence>
<dbReference type="Proteomes" id="UP000298030">
    <property type="component" value="Unassembled WGS sequence"/>
</dbReference>
<dbReference type="EMBL" id="QPFP01000015">
    <property type="protein sequence ID" value="TEB32296.1"/>
    <property type="molecule type" value="Genomic_DNA"/>
</dbReference>
<accession>A0A4Y7TDN9</accession>
<dbReference type="AlphaFoldDB" id="A0A4Y7TDN9"/>
<comment type="caution">
    <text evidence="1">The sequence shown here is derived from an EMBL/GenBank/DDBJ whole genome shotgun (WGS) entry which is preliminary data.</text>
</comment>
<organism evidence="1 2">
    <name type="scientific">Coprinellus micaceus</name>
    <name type="common">Glistening ink-cap mushroom</name>
    <name type="synonym">Coprinus micaceus</name>
    <dbReference type="NCBI Taxonomy" id="71717"/>
    <lineage>
        <taxon>Eukaryota</taxon>
        <taxon>Fungi</taxon>
        <taxon>Dikarya</taxon>
        <taxon>Basidiomycota</taxon>
        <taxon>Agaricomycotina</taxon>
        <taxon>Agaricomycetes</taxon>
        <taxon>Agaricomycetidae</taxon>
        <taxon>Agaricales</taxon>
        <taxon>Agaricineae</taxon>
        <taxon>Psathyrellaceae</taxon>
        <taxon>Coprinellus</taxon>
    </lineage>
</organism>
<name>A0A4Y7TDN9_COPMI</name>
<gene>
    <name evidence="1" type="ORF">FA13DRAFT_1708907</name>
</gene>
<protein>
    <submittedName>
        <fullName evidence="1">Uncharacterized protein</fullName>
    </submittedName>
</protein>